<gene>
    <name evidence="3" type="ORF">FB561_6776</name>
</gene>
<proteinExistence type="predicted"/>
<evidence type="ECO:0000313" key="3">
    <source>
        <dbReference type="EMBL" id="TWD75338.1"/>
    </source>
</evidence>
<dbReference type="OrthoDB" id="179913at2"/>
<feature type="domain" description="GFO/IDH/MocA-like oxidoreductase" evidence="2">
    <location>
        <begin position="164"/>
        <end position="259"/>
    </location>
</feature>
<protein>
    <submittedName>
        <fullName evidence="3">Putative dehydrogenase</fullName>
    </submittedName>
</protein>
<dbReference type="PANTHER" id="PTHR43377:SF1">
    <property type="entry name" value="BILIVERDIN REDUCTASE A"/>
    <property type="match status" value="1"/>
</dbReference>
<dbReference type="Pfam" id="PF22725">
    <property type="entry name" value="GFO_IDH_MocA_C3"/>
    <property type="match status" value="1"/>
</dbReference>
<dbReference type="InterPro" id="IPR051450">
    <property type="entry name" value="Gfo/Idh/MocA_Oxidoreductases"/>
</dbReference>
<evidence type="ECO:0000259" key="2">
    <source>
        <dbReference type="Pfam" id="PF22725"/>
    </source>
</evidence>
<dbReference type="InterPro" id="IPR036291">
    <property type="entry name" value="NAD(P)-bd_dom_sf"/>
</dbReference>
<reference evidence="3 4" key="1">
    <citation type="submission" date="2019-06" db="EMBL/GenBank/DDBJ databases">
        <title>Sequencing the genomes of 1000 actinobacteria strains.</title>
        <authorList>
            <person name="Klenk H.-P."/>
        </authorList>
    </citation>
    <scope>NUCLEOTIDE SEQUENCE [LARGE SCALE GENOMIC DNA]</scope>
    <source>
        <strain evidence="3 4">DSM 24683</strain>
    </source>
</reference>
<name>A0A561B9A4_9ACTN</name>
<dbReference type="Gene3D" id="3.30.360.10">
    <property type="entry name" value="Dihydrodipicolinate Reductase, domain 2"/>
    <property type="match status" value="1"/>
</dbReference>
<dbReference type="InterPro" id="IPR000683">
    <property type="entry name" value="Gfo/Idh/MocA-like_OxRdtase_N"/>
</dbReference>
<feature type="domain" description="Gfo/Idh/MocA-like oxidoreductase N-terminal" evidence="1">
    <location>
        <begin position="4"/>
        <end position="125"/>
    </location>
</feature>
<dbReference type="Pfam" id="PF01408">
    <property type="entry name" value="GFO_IDH_MocA"/>
    <property type="match status" value="1"/>
</dbReference>
<dbReference type="Proteomes" id="UP000318380">
    <property type="component" value="Unassembled WGS sequence"/>
</dbReference>
<dbReference type="SUPFAM" id="SSF51735">
    <property type="entry name" value="NAD(P)-binding Rossmann-fold domains"/>
    <property type="match status" value="1"/>
</dbReference>
<dbReference type="GO" id="GO:0000166">
    <property type="term" value="F:nucleotide binding"/>
    <property type="evidence" value="ECO:0007669"/>
    <property type="project" value="InterPro"/>
</dbReference>
<keyword evidence="4" id="KW-1185">Reference proteome</keyword>
<accession>A0A561B9A4</accession>
<dbReference type="EMBL" id="VIVK01000002">
    <property type="protein sequence ID" value="TWD75338.1"/>
    <property type="molecule type" value="Genomic_DNA"/>
</dbReference>
<evidence type="ECO:0000259" key="1">
    <source>
        <dbReference type="Pfam" id="PF01408"/>
    </source>
</evidence>
<dbReference type="PANTHER" id="PTHR43377">
    <property type="entry name" value="BILIVERDIN REDUCTASE A"/>
    <property type="match status" value="1"/>
</dbReference>
<evidence type="ECO:0000313" key="4">
    <source>
        <dbReference type="Proteomes" id="UP000318380"/>
    </source>
</evidence>
<organism evidence="3 4">
    <name type="scientific">Kribbella amoyensis</name>
    <dbReference type="NCBI Taxonomy" id="996641"/>
    <lineage>
        <taxon>Bacteria</taxon>
        <taxon>Bacillati</taxon>
        <taxon>Actinomycetota</taxon>
        <taxon>Actinomycetes</taxon>
        <taxon>Propionibacteriales</taxon>
        <taxon>Kribbellaceae</taxon>
        <taxon>Kribbella</taxon>
    </lineage>
</organism>
<dbReference type="Gene3D" id="3.40.50.720">
    <property type="entry name" value="NAD(P)-binding Rossmann-like Domain"/>
    <property type="match status" value="1"/>
</dbReference>
<dbReference type="InterPro" id="IPR055170">
    <property type="entry name" value="GFO_IDH_MocA-like_dom"/>
</dbReference>
<comment type="caution">
    <text evidence="3">The sequence shown here is derived from an EMBL/GenBank/DDBJ whole genome shotgun (WGS) entry which is preliminary data.</text>
</comment>
<dbReference type="SUPFAM" id="SSF55347">
    <property type="entry name" value="Glyceraldehyde-3-phosphate dehydrogenase-like, C-terminal domain"/>
    <property type="match status" value="1"/>
</dbReference>
<sequence length="342" mass="36376">MEQVRFGLVGTGAMAALTGKVLAQTPYATVTAVSSRTRASADGLAAEQQALQGSKVTAYDDYEALIASGECDAVAVMTPDHLHADPTVAAAAAGLHVLIEKPLATSLADADRMVAAVRDAEVKAMCLYNHRWLPVNAKAKQLLTTMGAPISGYSRKHDTIDVPTSMLRWAERTTCAWFLSGHDIDLVSWLFGSEVTEVQAMGRTGLLAARGIDTPDAIVIQARFGNGAVATFESGWVNPETFPTMIDSYLSVVAEGGTVHVDRQKEGVLAATPESFSYPRTMIESEIHGVLRGSYPFAVEHFVDCVRTGREPLAGIESSRHVTAVLAAAHEALDTGHRVSVG</sequence>
<dbReference type="AlphaFoldDB" id="A0A561B9A4"/>
<dbReference type="RefSeq" id="WP_145814048.1">
    <property type="nucleotide sequence ID" value="NZ_VIVK01000002.1"/>
</dbReference>